<dbReference type="InterPro" id="IPR000073">
    <property type="entry name" value="AB_hydrolase_1"/>
</dbReference>
<dbReference type="SUPFAM" id="SSF53474">
    <property type="entry name" value="alpha/beta-Hydrolases"/>
    <property type="match status" value="1"/>
</dbReference>
<gene>
    <name evidence="2" type="ORF">SBX64_08455</name>
</gene>
<feature type="domain" description="AB hydrolase-1" evidence="1">
    <location>
        <begin position="29"/>
        <end position="273"/>
    </location>
</feature>
<dbReference type="Pfam" id="PF00561">
    <property type="entry name" value="Abhydrolase_1"/>
    <property type="match status" value="1"/>
</dbReference>
<dbReference type="Proteomes" id="UP001279860">
    <property type="component" value="Unassembled WGS sequence"/>
</dbReference>
<organism evidence="2 3">
    <name type="scientific">Vibrio rhizosphaerae</name>
    <dbReference type="NCBI Taxonomy" id="398736"/>
    <lineage>
        <taxon>Bacteria</taxon>
        <taxon>Pseudomonadati</taxon>
        <taxon>Pseudomonadota</taxon>
        <taxon>Gammaproteobacteria</taxon>
        <taxon>Vibrionales</taxon>
        <taxon>Vibrionaceae</taxon>
        <taxon>Vibrio</taxon>
    </lineage>
</organism>
<comment type="caution">
    <text evidence="2">The sequence shown here is derived from an EMBL/GenBank/DDBJ whole genome shotgun (WGS) entry which is preliminary data.</text>
</comment>
<dbReference type="RefSeq" id="WP_318584761.1">
    <property type="nucleotide sequence ID" value="NZ_JAWRCP010000001.1"/>
</dbReference>
<evidence type="ECO:0000313" key="2">
    <source>
        <dbReference type="EMBL" id="MDW6092575.1"/>
    </source>
</evidence>
<dbReference type="EMBL" id="JAWRCP010000001">
    <property type="protein sequence ID" value="MDW6092575.1"/>
    <property type="molecule type" value="Genomic_DNA"/>
</dbReference>
<sequence length="293" mass="32510">MLVQHSYPISERNIAAIETDNRQTASCSVIFLHGWLDNAASFQSVLHVITSQLPSHIHLCAIDLPGHGLSGHKSADNFYAFHDYIDDIHQFLVTLPTKKKILVGHSLGGLIASCYSAAFPEYVDGLFLIESLGPLSEPAANSVQRLRDGVNSRSRIRRKSRRKGYDDYAAALQVRAAHSALPEALIEPIVARGIELRDGQWLWRADPKLSAQSLYRMSDAHAEAVLAAIQSPFFVVLGDQGYPSLKSYSRALRPEQVEIEHVQGGHHCHLEHPERVGQLILQFIKKIDEAPCS</sequence>
<name>A0ABU4IT64_9VIBR</name>
<dbReference type="Gene3D" id="3.40.50.1820">
    <property type="entry name" value="alpha/beta hydrolase"/>
    <property type="match status" value="1"/>
</dbReference>
<proteinExistence type="predicted"/>
<evidence type="ECO:0000259" key="1">
    <source>
        <dbReference type="Pfam" id="PF00561"/>
    </source>
</evidence>
<dbReference type="InterPro" id="IPR050266">
    <property type="entry name" value="AB_hydrolase_sf"/>
</dbReference>
<dbReference type="PANTHER" id="PTHR43798">
    <property type="entry name" value="MONOACYLGLYCEROL LIPASE"/>
    <property type="match status" value="1"/>
</dbReference>
<keyword evidence="3" id="KW-1185">Reference proteome</keyword>
<evidence type="ECO:0000313" key="3">
    <source>
        <dbReference type="Proteomes" id="UP001279860"/>
    </source>
</evidence>
<accession>A0ABU4IT64</accession>
<keyword evidence="2" id="KW-0378">Hydrolase</keyword>
<protein>
    <submittedName>
        <fullName evidence="2">Alpha/beta hydrolase</fullName>
    </submittedName>
</protein>
<dbReference type="GO" id="GO:0016787">
    <property type="term" value="F:hydrolase activity"/>
    <property type="evidence" value="ECO:0007669"/>
    <property type="project" value="UniProtKB-KW"/>
</dbReference>
<reference evidence="2 3" key="1">
    <citation type="submission" date="2023-11" db="EMBL/GenBank/DDBJ databases">
        <title>Plant-associative lifestyle of Vibrio porteresiae and its evolutionary dynamics.</title>
        <authorList>
            <person name="Rameshkumar N."/>
            <person name="Kirti K."/>
        </authorList>
    </citation>
    <scope>NUCLEOTIDE SEQUENCE [LARGE SCALE GENOMIC DNA]</scope>
    <source>
        <strain evidence="2 3">MSSRF7</strain>
    </source>
</reference>
<dbReference type="PANTHER" id="PTHR43798:SF33">
    <property type="entry name" value="HYDROLASE, PUTATIVE (AFU_ORTHOLOGUE AFUA_2G14860)-RELATED"/>
    <property type="match status" value="1"/>
</dbReference>
<dbReference type="InterPro" id="IPR029058">
    <property type="entry name" value="AB_hydrolase_fold"/>
</dbReference>